<dbReference type="InterPro" id="IPR018247">
    <property type="entry name" value="EF_Hand_1_Ca_BS"/>
</dbReference>
<keyword evidence="6 9" id="KW-1133">Transmembrane helix</keyword>
<dbReference type="GO" id="GO:0012505">
    <property type="term" value="C:endomembrane system"/>
    <property type="evidence" value="ECO:0007669"/>
    <property type="project" value="UniProtKB-SubCell"/>
</dbReference>
<keyword evidence="5" id="KW-0106">Calcium</keyword>
<dbReference type="InterPro" id="IPR002048">
    <property type="entry name" value="EF_hand_dom"/>
</dbReference>
<dbReference type="PANTHER" id="PTHR31503:SF81">
    <property type="entry name" value="EF-HAND DOMAIN-CONTAINING PROTEIN"/>
    <property type="match status" value="1"/>
</dbReference>
<feature type="transmembrane region" description="Helical" evidence="9">
    <location>
        <begin position="170"/>
        <end position="192"/>
    </location>
</feature>
<dbReference type="PROSITE" id="PS50222">
    <property type="entry name" value="EF_HAND_2"/>
    <property type="match status" value="1"/>
</dbReference>
<keyword evidence="3" id="KW-0050">Antiport</keyword>
<evidence type="ECO:0000313" key="12">
    <source>
        <dbReference type="EMBL" id="OAE20183.1"/>
    </source>
</evidence>
<reference evidence="12" key="1">
    <citation type="submission" date="2016-03" db="EMBL/GenBank/DDBJ databases">
        <title>Mechanisms controlling the formation of the plant cell surface in tip-growing cells are functionally conserved among land plants.</title>
        <authorList>
            <person name="Honkanen S."/>
            <person name="Jones V.A."/>
            <person name="Morieri G."/>
            <person name="Champion C."/>
            <person name="Hetherington A.J."/>
            <person name="Kelly S."/>
            <person name="Saint-Marcoux D."/>
            <person name="Proust H."/>
            <person name="Prescott H."/>
            <person name="Dolan L."/>
        </authorList>
    </citation>
    <scope>NUCLEOTIDE SEQUENCE [LARGE SCALE GENOMIC DNA]</scope>
    <source>
        <tissue evidence="12">Whole gametophyte</tissue>
    </source>
</reference>
<evidence type="ECO:0000256" key="6">
    <source>
        <dbReference type="ARBA" id="ARBA00022989"/>
    </source>
</evidence>
<dbReference type="PROSITE" id="PS00018">
    <property type="entry name" value="EF_HAND_1"/>
    <property type="match status" value="1"/>
</dbReference>
<dbReference type="Proteomes" id="UP000077202">
    <property type="component" value="Unassembled WGS sequence"/>
</dbReference>
<accession>A0A176VIE8</accession>
<feature type="transmembrane region" description="Helical" evidence="9">
    <location>
        <begin position="213"/>
        <end position="236"/>
    </location>
</feature>
<name>A0A176VIE8_MARPO</name>
<feature type="transmembrane region" description="Helical" evidence="9">
    <location>
        <begin position="494"/>
        <end position="512"/>
    </location>
</feature>
<protein>
    <recommendedName>
        <fullName evidence="11">EF-hand domain-containing protein</fullName>
    </recommendedName>
</protein>
<feature type="transmembrane region" description="Helical" evidence="9">
    <location>
        <begin position="453"/>
        <end position="473"/>
    </location>
</feature>
<evidence type="ECO:0000256" key="1">
    <source>
        <dbReference type="ARBA" id="ARBA00004127"/>
    </source>
</evidence>
<dbReference type="InterPro" id="IPR004713">
    <property type="entry name" value="CaH_exchang"/>
</dbReference>
<comment type="subcellular location">
    <subcellularLocation>
        <location evidence="1">Endomembrane system</location>
        <topology evidence="1">Multi-pass membrane protein</topology>
    </subcellularLocation>
</comment>
<feature type="chain" id="PRO_5008051814" description="EF-hand domain-containing protein" evidence="10">
    <location>
        <begin position="28"/>
        <end position="571"/>
    </location>
</feature>
<dbReference type="GO" id="GO:0016020">
    <property type="term" value="C:membrane"/>
    <property type="evidence" value="ECO:0007669"/>
    <property type="project" value="InterPro"/>
</dbReference>
<keyword evidence="7" id="KW-0406">Ion transport</keyword>
<dbReference type="Pfam" id="PF01699">
    <property type="entry name" value="Na_Ca_ex"/>
    <property type="match status" value="1"/>
</dbReference>
<feature type="transmembrane region" description="Helical" evidence="9">
    <location>
        <begin position="518"/>
        <end position="538"/>
    </location>
</feature>
<evidence type="ECO:0000256" key="7">
    <source>
        <dbReference type="ARBA" id="ARBA00023065"/>
    </source>
</evidence>
<dbReference type="InterPro" id="IPR011992">
    <property type="entry name" value="EF-hand-dom_pair"/>
</dbReference>
<dbReference type="Pfam" id="PF13499">
    <property type="entry name" value="EF-hand_7"/>
    <property type="match status" value="1"/>
</dbReference>
<dbReference type="CDD" id="cd00051">
    <property type="entry name" value="EFh"/>
    <property type="match status" value="1"/>
</dbReference>
<dbReference type="GO" id="GO:0006874">
    <property type="term" value="P:intracellular calcium ion homeostasis"/>
    <property type="evidence" value="ECO:0007669"/>
    <property type="project" value="TreeGrafter"/>
</dbReference>
<evidence type="ECO:0000256" key="2">
    <source>
        <dbReference type="ARBA" id="ARBA00022448"/>
    </source>
</evidence>
<keyword evidence="8 9" id="KW-0472">Membrane</keyword>
<organism evidence="12 13">
    <name type="scientific">Marchantia polymorpha subsp. ruderalis</name>
    <dbReference type="NCBI Taxonomy" id="1480154"/>
    <lineage>
        <taxon>Eukaryota</taxon>
        <taxon>Viridiplantae</taxon>
        <taxon>Streptophyta</taxon>
        <taxon>Embryophyta</taxon>
        <taxon>Marchantiophyta</taxon>
        <taxon>Marchantiopsida</taxon>
        <taxon>Marchantiidae</taxon>
        <taxon>Marchantiales</taxon>
        <taxon>Marchantiaceae</taxon>
        <taxon>Marchantia</taxon>
    </lineage>
</organism>
<dbReference type="AlphaFoldDB" id="A0A176VIE8"/>
<feature type="transmembrane region" description="Helical" evidence="9">
    <location>
        <begin position="242"/>
        <end position="260"/>
    </location>
</feature>
<comment type="caution">
    <text evidence="12">The sequence shown here is derived from an EMBL/GenBank/DDBJ whole genome shotgun (WGS) entry which is preliminary data.</text>
</comment>
<evidence type="ECO:0000256" key="9">
    <source>
        <dbReference type="SAM" id="Phobius"/>
    </source>
</evidence>
<dbReference type="GO" id="GO:0005509">
    <property type="term" value="F:calcium ion binding"/>
    <property type="evidence" value="ECO:0007669"/>
    <property type="project" value="InterPro"/>
</dbReference>
<dbReference type="EMBL" id="LVLJ01003667">
    <property type="protein sequence ID" value="OAE20183.1"/>
    <property type="molecule type" value="Genomic_DNA"/>
</dbReference>
<feature type="domain" description="EF-hand" evidence="11">
    <location>
        <begin position="291"/>
        <end position="326"/>
    </location>
</feature>
<evidence type="ECO:0000256" key="3">
    <source>
        <dbReference type="ARBA" id="ARBA00022449"/>
    </source>
</evidence>
<sequence>MGSPHICTMKTATRACFFLSLIVACCCREVASSGSRLVDSFSSAEPDLLHDLTEKSDVDIVLWHSKLEGLHPYLASTESAIGPERCQKFYSYLPCSENKLGGLFLLLVYGFIFWKAVDFISEASDLLLSGGTCAAGNICIPLVKTLPAAFLILVAVPATTKEEARVQAQVGAGLLSGTNIVLLCLVWGGSVVAGNRKDLLGREVSVGENARSLSWITAFTLLSYLVAQIPVTFGWSESSVNFGMLAAIMLSLIGLAIFWIHQMCSSVSPPTNTRPFKGRVPKNSLEDERVFEDSELNELFNRLDTDNSDRISIKELRALIFGYGTRGEFRPPSTRTIERWMADFDVIEVDGVLSKEEFVKGMKAWQKGRSQEPEGKFRPKFREQDDQEINLSVGALRRELREELAQNALPPKRTNTCSAVIYLLAGLAITALASVPVVGVVGDISEAAGISPLFVSFVAIPLLLHLGEGISDISAARKNRGHITTAFHKIYRKLAMTNTLALAIFLAVAYYKDLTWNFLPEVLMILISYLITVILTSVRTVFPAWIGLLALLLYPVSIVVVILSNLSAPEI</sequence>
<gene>
    <name evidence="12" type="ORF">AXG93_4472s1070</name>
</gene>
<evidence type="ECO:0000256" key="4">
    <source>
        <dbReference type="ARBA" id="ARBA00022692"/>
    </source>
</evidence>
<evidence type="ECO:0000256" key="5">
    <source>
        <dbReference type="ARBA" id="ARBA00022837"/>
    </source>
</evidence>
<evidence type="ECO:0000313" key="13">
    <source>
        <dbReference type="Proteomes" id="UP000077202"/>
    </source>
</evidence>
<feature type="transmembrane region" description="Helical" evidence="9">
    <location>
        <begin position="100"/>
        <end position="117"/>
    </location>
</feature>
<evidence type="ECO:0000256" key="8">
    <source>
        <dbReference type="ARBA" id="ARBA00023136"/>
    </source>
</evidence>
<feature type="transmembrane region" description="Helical" evidence="9">
    <location>
        <begin position="419"/>
        <end position="441"/>
    </location>
</feature>
<dbReference type="PANTHER" id="PTHR31503">
    <property type="entry name" value="VACUOLAR CALCIUM ION TRANSPORTER"/>
    <property type="match status" value="1"/>
</dbReference>
<keyword evidence="10" id="KW-0732">Signal</keyword>
<feature type="transmembrane region" description="Helical" evidence="9">
    <location>
        <begin position="545"/>
        <end position="566"/>
    </location>
</feature>
<feature type="signal peptide" evidence="10">
    <location>
        <begin position="1"/>
        <end position="27"/>
    </location>
</feature>
<evidence type="ECO:0000259" key="11">
    <source>
        <dbReference type="PROSITE" id="PS50222"/>
    </source>
</evidence>
<keyword evidence="13" id="KW-1185">Reference proteome</keyword>
<dbReference type="Gene3D" id="1.10.238.10">
    <property type="entry name" value="EF-hand"/>
    <property type="match status" value="1"/>
</dbReference>
<feature type="transmembrane region" description="Helical" evidence="9">
    <location>
        <begin position="138"/>
        <end position="158"/>
    </location>
</feature>
<evidence type="ECO:0000256" key="10">
    <source>
        <dbReference type="SAM" id="SignalP"/>
    </source>
</evidence>
<dbReference type="GO" id="GO:0015369">
    <property type="term" value="F:calcium:proton antiporter activity"/>
    <property type="evidence" value="ECO:0007669"/>
    <property type="project" value="TreeGrafter"/>
</dbReference>
<keyword evidence="2" id="KW-0813">Transport</keyword>
<proteinExistence type="predicted"/>
<dbReference type="InterPro" id="IPR004837">
    <property type="entry name" value="NaCa_Exmemb"/>
</dbReference>
<dbReference type="SMART" id="SM00054">
    <property type="entry name" value="EFh"/>
    <property type="match status" value="2"/>
</dbReference>
<keyword evidence="4 9" id="KW-0812">Transmembrane</keyword>
<dbReference type="SUPFAM" id="SSF47473">
    <property type="entry name" value="EF-hand"/>
    <property type="match status" value="1"/>
</dbReference>